<dbReference type="Pfam" id="PF11998">
    <property type="entry name" value="DUF3493"/>
    <property type="match status" value="1"/>
</dbReference>
<keyword evidence="1" id="KW-1133">Transmembrane helix</keyword>
<feature type="transmembrane region" description="Helical" evidence="1">
    <location>
        <begin position="135"/>
        <end position="153"/>
    </location>
</feature>
<evidence type="ECO:0000313" key="3">
    <source>
        <dbReference type="Proteomes" id="UP000639772"/>
    </source>
</evidence>
<gene>
    <name evidence="2" type="ORF">HPP92_022349</name>
</gene>
<dbReference type="OrthoDB" id="5130at2759"/>
<name>A0A835UH53_VANPL</name>
<reference evidence="2 3" key="1">
    <citation type="journal article" date="2020" name="Nat. Food">
        <title>A phased Vanilla planifolia genome enables genetic improvement of flavour and production.</title>
        <authorList>
            <person name="Hasing T."/>
            <person name="Tang H."/>
            <person name="Brym M."/>
            <person name="Khazi F."/>
            <person name="Huang T."/>
            <person name="Chambers A.H."/>
        </authorList>
    </citation>
    <scope>NUCLEOTIDE SEQUENCE [LARGE SCALE GENOMIC DNA]</scope>
    <source>
        <tissue evidence="2">Leaf</tissue>
    </source>
</reference>
<protein>
    <submittedName>
        <fullName evidence="2">Uncharacterized protein</fullName>
    </submittedName>
</protein>
<dbReference type="AlphaFoldDB" id="A0A835UH53"/>
<dbReference type="PANTHER" id="PTHR35498:SF1">
    <property type="entry name" value="LOW PSII ACCUMULATION-LIKE PROTEIN"/>
    <property type="match status" value="1"/>
</dbReference>
<dbReference type="EMBL" id="JADCNM010000012">
    <property type="protein sequence ID" value="KAG0459221.1"/>
    <property type="molecule type" value="Genomic_DNA"/>
</dbReference>
<keyword evidence="1" id="KW-0812">Transmembrane</keyword>
<comment type="caution">
    <text evidence="2">The sequence shown here is derived from an EMBL/GenBank/DDBJ whole genome shotgun (WGS) entry which is preliminary data.</text>
</comment>
<dbReference type="Proteomes" id="UP000639772">
    <property type="component" value="Chromosome 12"/>
</dbReference>
<dbReference type="PANTHER" id="PTHR35498">
    <property type="entry name" value="PROTEIN LOW PSII ACCUMULATION 1, CHLOROPLASTIC"/>
    <property type="match status" value="1"/>
</dbReference>
<keyword evidence="1" id="KW-0472">Membrane</keyword>
<evidence type="ECO:0000256" key="1">
    <source>
        <dbReference type="SAM" id="Phobius"/>
    </source>
</evidence>
<proteinExistence type="predicted"/>
<organism evidence="2 3">
    <name type="scientific">Vanilla planifolia</name>
    <name type="common">Vanilla</name>
    <dbReference type="NCBI Taxonomy" id="51239"/>
    <lineage>
        <taxon>Eukaryota</taxon>
        <taxon>Viridiplantae</taxon>
        <taxon>Streptophyta</taxon>
        <taxon>Embryophyta</taxon>
        <taxon>Tracheophyta</taxon>
        <taxon>Spermatophyta</taxon>
        <taxon>Magnoliopsida</taxon>
        <taxon>Liliopsida</taxon>
        <taxon>Asparagales</taxon>
        <taxon>Orchidaceae</taxon>
        <taxon>Vanilloideae</taxon>
        <taxon>Vanilleae</taxon>
        <taxon>Vanilla</taxon>
    </lineage>
</organism>
<evidence type="ECO:0000313" key="2">
    <source>
        <dbReference type="EMBL" id="KAG0459221.1"/>
    </source>
</evidence>
<feature type="transmembrane region" description="Helical" evidence="1">
    <location>
        <begin position="99"/>
        <end position="123"/>
    </location>
</feature>
<accession>A0A835UH53</accession>
<dbReference type="InterPro" id="IPR021883">
    <property type="entry name" value="LPA1-like"/>
</dbReference>
<sequence>MAAVVSHPLLILRRSYDPSHRALSAVFLLRSDVVSWSHSFFSHSSSLLRGRLLSRIARTMRASFINCSTANKTSPSSEISSTAKIRSEVLSPFRAVRMFFYIAFIASGALGGLIAITQLVSALANPTKAPILPEVLKALGIDVGAILILLFCIQERTKQRTHSWPSYPEKKASHNLSYA</sequence>